<name>A0ABQ5IUD7_9ASTR</name>
<keyword evidence="2" id="KW-1185">Reference proteome</keyword>
<evidence type="ECO:0000313" key="1">
    <source>
        <dbReference type="EMBL" id="GJU03851.1"/>
    </source>
</evidence>
<gene>
    <name evidence="1" type="ORF">Tco_1114189</name>
</gene>
<reference evidence="1" key="2">
    <citation type="submission" date="2022-01" db="EMBL/GenBank/DDBJ databases">
        <authorList>
            <person name="Yamashiro T."/>
            <person name="Shiraishi A."/>
            <person name="Satake H."/>
            <person name="Nakayama K."/>
        </authorList>
    </citation>
    <scope>NUCLEOTIDE SEQUENCE</scope>
</reference>
<protein>
    <submittedName>
        <fullName evidence="1">Uncharacterized protein</fullName>
    </submittedName>
</protein>
<dbReference type="Proteomes" id="UP001151760">
    <property type="component" value="Unassembled WGS sequence"/>
</dbReference>
<proteinExistence type="predicted"/>
<evidence type="ECO:0000313" key="2">
    <source>
        <dbReference type="Proteomes" id="UP001151760"/>
    </source>
</evidence>
<accession>A0ABQ5IUD7</accession>
<reference evidence="1" key="1">
    <citation type="journal article" date="2022" name="Int. J. Mol. Sci.">
        <title>Draft Genome of Tanacetum Coccineum: Genomic Comparison of Closely Related Tanacetum-Family Plants.</title>
        <authorList>
            <person name="Yamashiro T."/>
            <person name="Shiraishi A."/>
            <person name="Nakayama K."/>
            <person name="Satake H."/>
        </authorList>
    </citation>
    <scope>NUCLEOTIDE SEQUENCE</scope>
</reference>
<comment type="caution">
    <text evidence="1">The sequence shown here is derived from an EMBL/GenBank/DDBJ whole genome shotgun (WGS) entry which is preliminary data.</text>
</comment>
<dbReference type="EMBL" id="BQNB010021193">
    <property type="protein sequence ID" value="GJU03851.1"/>
    <property type="molecule type" value="Genomic_DNA"/>
</dbReference>
<sequence>MAWMVRNADIKDGDSEQTLGTGTATGTLNPDWSGFQWMDIVLAKGQQHAEFRTGFAVEGQVKEKSKWFASLRDIERKLKLDLMAMEQSFFEANKTQEEVAQGYHKMQEMTKNYKV</sequence>
<organism evidence="1 2">
    <name type="scientific">Tanacetum coccineum</name>
    <dbReference type="NCBI Taxonomy" id="301880"/>
    <lineage>
        <taxon>Eukaryota</taxon>
        <taxon>Viridiplantae</taxon>
        <taxon>Streptophyta</taxon>
        <taxon>Embryophyta</taxon>
        <taxon>Tracheophyta</taxon>
        <taxon>Spermatophyta</taxon>
        <taxon>Magnoliopsida</taxon>
        <taxon>eudicotyledons</taxon>
        <taxon>Gunneridae</taxon>
        <taxon>Pentapetalae</taxon>
        <taxon>asterids</taxon>
        <taxon>campanulids</taxon>
        <taxon>Asterales</taxon>
        <taxon>Asteraceae</taxon>
        <taxon>Asteroideae</taxon>
        <taxon>Anthemideae</taxon>
        <taxon>Anthemidinae</taxon>
        <taxon>Tanacetum</taxon>
    </lineage>
</organism>